<feature type="region of interest" description="Disordered" evidence="1">
    <location>
        <begin position="173"/>
        <end position="197"/>
    </location>
</feature>
<feature type="region of interest" description="Disordered" evidence="1">
    <location>
        <begin position="89"/>
        <end position="155"/>
    </location>
</feature>
<gene>
    <name evidence="2" type="ORF">ABRQ22_14680</name>
</gene>
<sequence length="197" mass="19564">MPTVADTNEGGPIESRATIKFAGGYDAPWLTVGGATPEELKERLLAAFGIDGESDAAKLPVSDLIINLSNSAHRAYSVANSLDGAVISQPPAKPAAKRKPAAKAAAKPSGNDTPAATSAPATASPEVASSGASSAFAAAAGESSAPAAEPEKHPAVAAFEAATNLDEFRAAVTSHQAAIKGNPAIQEAAKAAKARLA</sequence>
<dbReference type="AlphaFoldDB" id="A0AAU8FY70"/>
<feature type="compositionally biased region" description="Low complexity" evidence="1">
    <location>
        <begin position="102"/>
        <end position="148"/>
    </location>
</feature>
<evidence type="ECO:0000256" key="1">
    <source>
        <dbReference type="SAM" id="MobiDB-lite"/>
    </source>
</evidence>
<proteinExistence type="predicted"/>
<organism evidence="2">
    <name type="scientific">Cellulosimicrobium sp. ES-005</name>
    <dbReference type="NCBI Taxonomy" id="3163031"/>
    <lineage>
        <taxon>Bacteria</taxon>
        <taxon>Bacillati</taxon>
        <taxon>Actinomycetota</taxon>
        <taxon>Actinomycetes</taxon>
        <taxon>Micrococcales</taxon>
        <taxon>Promicromonosporaceae</taxon>
        <taxon>Cellulosimicrobium</taxon>
    </lineage>
</organism>
<dbReference type="EMBL" id="CP159290">
    <property type="protein sequence ID" value="XCH28841.1"/>
    <property type="molecule type" value="Genomic_DNA"/>
</dbReference>
<name>A0AAU8FY70_9MICO</name>
<protein>
    <submittedName>
        <fullName evidence="2">Uncharacterized protein</fullName>
    </submittedName>
</protein>
<evidence type="ECO:0000313" key="2">
    <source>
        <dbReference type="EMBL" id="XCH28841.1"/>
    </source>
</evidence>
<accession>A0AAU8FY70</accession>
<dbReference type="RefSeq" id="WP_353707249.1">
    <property type="nucleotide sequence ID" value="NZ_CP159290.1"/>
</dbReference>
<reference evidence="2" key="1">
    <citation type="submission" date="2024-06" db="EMBL/GenBank/DDBJ databases">
        <title>Complete genome sequence of the cellulolytic actinobacterium, Cellulosimicrobium ES-005.</title>
        <authorList>
            <person name="Matthews C.T."/>
            <person name="Underwood K.D."/>
            <person name="Ghanchi K.M."/>
            <person name="Fields S.D."/>
            <person name="Gardner S.G."/>
        </authorList>
    </citation>
    <scope>NUCLEOTIDE SEQUENCE</scope>
    <source>
        <strain evidence="2">ES-005</strain>
    </source>
</reference>